<evidence type="ECO:0000313" key="1">
    <source>
        <dbReference type="EMBL" id="EER38759.1"/>
    </source>
</evidence>
<proteinExistence type="predicted"/>
<sequence length="202" mass="22131">MSRISTVSHSVGNYVIPPKQAIHFSKSNSQFNSFEVAGLNIVACRRLSWDAVDPPIESGKVRECNPRSPVGSKAASKTDVLQIGDVGAQQLVEVKQKGEEYGLAVFFKKEKKVQSLLDSQGLPPMALNLNLALRYELGSEHGYPSILNSCISHVSTKVTLYQLQDISPSERLAGIDIIAISSGHRGEPNRSTWLQFSPEVRL</sequence>
<dbReference type="STRING" id="544712.C6HKH2"/>
<dbReference type="Proteomes" id="UP000002624">
    <property type="component" value="Unassembled WGS sequence"/>
</dbReference>
<name>C6HKH2_AJECH</name>
<organism evidence="1 2">
    <name type="scientific">Ajellomyces capsulatus (strain H143)</name>
    <name type="common">Darling's disease fungus</name>
    <name type="synonym">Histoplasma capsulatum</name>
    <dbReference type="NCBI Taxonomy" id="544712"/>
    <lineage>
        <taxon>Eukaryota</taxon>
        <taxon>Fungi</taxon>
        <taxon>Dikarya</taxon>
        <taxon>Ascomycota</taxon>
        <taxon>Pezizomycotina</taxon>
        <taxon>Eurotiomycetes</taxon>
        <taxon>Eurotiomycetidae</taxon>
        <taxon>Onygenales</taxon>
        <taxon>Ajellomycetaceae</taxon>
        <taxon>Histoplasma</taxon>
    </lineage>
</organism>
<keyword evidence="1" id="KW-0830">Ubiquinone</keyword>
<gene>
    <name evidence="1" type="ORF">HCDG_06703</name>
</gene>
<accession>C6HKH2</accession>
<dbReference type="EMBL" id="GG692430">
    <property type="protein sequence ID" value="EER38759.1"/>
    <property type="molecule type" value="Genomic_DNA"/>
</dbReference>
<evidence type="ECO:0000313" key="2">
    <source>
        <dbReference type="Proteomes" id="UP000002624"/>
    </source>
</evidence>
<dbReference type="VEuPathDB" id="FungiDB:HCDG_06703"/>
<protein>
    <submittedName>
        <fullName evidence="1">NADH-ubiquinone oxidoreductase kDa subunit</fullName>
    </submittedName>
</protein>
<dbReference type="AlphaFoldDB" id="C6HKH2"/>
<reference evidence="2" key="1">
    <citation type="submission" date="2009-05" db="EMBL/GenBank/DDBJ databases">
        <title>The genome sequence of Ajellomyces capsulatus strain H143.</title>
        <authorList>
            <person name="Champion M."/>
            <person name="Cuomo C.A."/>
            <person name="Ma L.-J."/>
            <person name="Henn M.R."/>
            <person name="Sil A."/>
            <person name="Goldman B."/>
            <person name="Young S.K."/>
            <person name="Kodira C.D."/>
            <person name="Zeng Q."/>
            <person name="Koehrsen M."/>
            <person name="Alvarado L."/>
            <person name="Berlin A.M."/>
            <person name="Borenstein D."/>
            <person name="Chen Z."/>
            <person name="Engels R."/>
            <person name="Freedman E."/>
            <person name="Gellesch M."/>
            <person name="Goldberg J."/>
            <person name="Griggs A."/>
            <person name="Gujja S."/>
            <person name="Heiman D.I."/>
            <person name="Hepburn T.A."/>
            <person name="Howarth C."/>
            <person name="Jen D."/>
            <person name="Larson L."/>
            <person name="Lewis B."/>
            <person name="Mehta T."/>
            <person name="Park D."/>
            <person name="Pearson M."/>
            <person name="Roberts A."/>
            <person name="Saif S."/>
            <person name="Shea T.D."/>
            <person name="Shenoy N."/>
            <person name="Sisk P."/>
            <person name="Stolte C."/>
            <person name="Sykes S."/>
            <person name="Walk T."/>
            <person name="White J."/>
            <person name="Yandava C."/>
            <person name="Klein B."/>
            <person name="McEwen J.G."/>
            <person name="Puccia R."/>
            <person name="Goldman G.H."/>
            <person name="Felipe M.S."/>
            <person name="Nino-Vega G."/>
            <person name="San-Blas G."/>
            <person name="Taylor J.W."/>
            <person name="Mendoza L."/>
            <person name="Galagan J.E."/>
            <person name="Nusbaum C."/>
            <person name="Birren B.W."/>
        </authorList>
    </citation>
    <scope>NUCLEOTIDE SEQUENCE [LARGE SCALE GENOMIC DNA]</scope>
    <source>
        <strain evidence="2">H143</strain>
    </source>
</reference>
<dbReference type="OMA" id="GYPSILN"/>
<dbReference type="HOGENOM" id="CLU_1354280_0_0_1"/>